<keyword evidence="2" id="KW-0812">Transmembrane</keyword>
<dbReference type="InterPro" id="IPR002921">
    <property type="entry name" value="Fungal_lipase-type"/>
</dbReference>
<dbReference type="AlphaFoldDB" id="A0A7I3ZP75"/>
<dbReference type="PANTHER" id="PTHR47523:SF1">
    <property type="entry name" value="F21O3.11 PROTEIN"/>
    <property type="match status" value="1"/>
</dbReference>
<gene>
    <name evidence="4" type="primary">LOC112275768</name>
</gene>
<evidence type="ECO:0000256" key="2">
    <source>
        <dbReference type="SAM" id="Phobius"/>
    </source>
</evidence>
<dbReference type="InterPro" id="IPR027417">
    <property type="entry name" value="P-loop_NTPase"/>
</dbReference>
<dbReference type="OrthoDB" id="438440at2759"/>
<dbReference type="SUPFAM" id="SSF53474">
    <property type="entry name" value="alpha/beta-Hydrolases"/>
    <property type="match status" value="1"/>
</dbReference>
<dbReference type="Gramene" id="Pp3c23_8470V3.3">
    <property type="protein sequence ID" value="PAC:32950389.CDS.1"/>
    <property type="gene ID" value="Pp3c23_8470"/>
</dbReference>
<dbReference type="EnsemblPlants" id="Pp3c23_8470V3.3">
    <property type="protein sequence ID" value="PAC:32950389.CDS.1"/>
    <property type="gene ID" value="Pp3c23_8470"/>
</dbReference>
<dbReference type="InterPro" id="IPR029058">
    <property type="entry name" value="AB_hydrolase_fold"/>
</dbReference>
<proteinExistence type="predicted"/>
<organism evidence="4 5">
    <name type="scientific">Physcomitrium patens</name>
    <name type="common">Spreading-leaved earth moss</name>
    <name type="synonym">Physcomitrella patens</name>
    <dbReference type="NCBI Taxonomy" id="3218"/>
    <lineage>
        <taxon>Eukaryota</taxon>
        <taxon>Viridiplantae</taxon>
        <taxon>Streptophyta</taxon>
        <taxon>Embryophyta</taxon>
        <taxon>Bryophyta</taxon>
        <taxon>Bryophytina</taxon>
        <taxon>Bryopsida</taxon>
        <taxon>Funariidae</taxon>
        <taxon>Funariales</taxon>
        <taxon>Funariaceae</taxon>
        <taxon>Physcomitrium</taxon>
    </lineage>
</organism>
<dbReference type="GO" id="GO:0006629">
    <property type="term" value="P:lipid metabolic process"/>
    <property type="evidence" value="ECO:0007669"/>
    <property type="project" value="InterPro"/>
</dbReference>
<feature type="region of interest" description="Disordered" evidence="1">
    <location>
        <begin position="360"/>
        <end position="389"/>
    </location>
</feature>
<accession>A0A7I3ZP75</accession>
<evidence type="ECO:0000313" key="4">
    <source>
        <dbReference type="EnsemblPlants" id="PAC:32950390.CDS.1"/>
    </source>
</evidence>
<feature type="compositionally biased region" description="Basic and acidic residues" evidence="1">
    <location>
        <begin position="364"/>
        <end position="385"/>
    </location>
</feature>
<dbReference type="Gramene" id="Pp3c23_8470V3.4">
    <property type="protein sequence ID" value="PAC:32950390.CDS.1"/>
    <property type="gene ID" value="Pp3c23_8470"/>
</dbReference>
<protein>
    <recommendedName>
        <fullName evidence="3">Fungal lipase-type domain-containing protein</fullName>
    </recommendedName>
</protein>
<dbReference type="OMA" id="NKDHDMA"/>
<sequence length="1035" mass="113209">MQIPRWLTSLQRQFEERVQHQLRASRDGGVTAAVAGLQWPDWHWNWRWPWQDRRATAPQREAGEEYKKKVAALCSALKVDNVTDLQDLLGAMVLSECVYKRPDSEVIRAVNKFKADFGGQLVGVNYIQASLDHVPHRYLLAEAGNTLFVSFIGTKQLQDVVADVNFLQRAVFEDEDIEGDNSDGDDQQKVVDGATVSSLHPSTFGNNVQKGLGLNNGELPPRPAKAAKFKAAAHRGFLARAKGVPATELYKLAQRKDRRLVLCGHSLGGAVAVLATLAILRAFATNSISRATNKVQVKCITFSQPPVGNPALRDLVHKKGWQHHFRTYCIPEDVIPRILSPAYFDHFRSQTVDPSVLVLPNGGAKDEADKRQAGQAGKDLKKDGEQPVLGAGSVPNPYWRIARLAPLAGAPMQWLKGKIKEDDNNQLGTPNNGGELANTSDLAPSLKIHEDSEGVASVDAEVKAISSDGKPEVKAGGVAGGVAGEWLERVPSLPSLPSYVPFGELYLLEKLAVQQLSASEFTQLSSVQSVLLELRERCHSHSMKSYRARFQQIYNTCMSKDVPISNIENFPLLPHLQQWLSGLGGQVAEVGRIFEPINIRLATAMVPLGWNGSIGEKKGSRPLKVDILGYGLHLCTLVRAKVNGRWCSTSIEISPPVPSWGVGRKSKLQRMRIRIGDPLHRSASQQERADLLTSEATMNEEHYESSNSLYDMGDGGRSSSFEVDGLGEVTIFCSTDFMTTSKEVAMRLRRVRLLGFEGAGKTSLYFALLGGEGMMLAHNFGGMLPDMDWREGVLGGVSYIDGPGVNLQDLPGDAQRLHKELAVKVGPNSKKLDLVIVVHNLAHKIPQMRASSRPALALLIDEVAAAGVPYILTITNKFAVSADRRQLATMAVMETYQMPPNRSVVVNSCPHVVHGIVADSMSEKEGAGWQPRLLAGSMNLVQRPFRKKEVVKPSEGIENLQALVHRVLLEQEEAAMKEFSKQVLAYEEAKEIDKLEANNLNRDKFAGATTAAGIGAGFGLVIAFMVGAANTLRKP</sequence>
<dbReference type="FunCoup" id="A0A7I3ZP75">
    <property type="interactions" value="2054"/>
</dbReference>
<dbReference type="Gramene" id="Pp3c23_8470V3.2">
    <property type="protein sequence ID" value="PAC:32950388.CDS.1"/>
    <property type="gene ID" value="Pp3c23_8470"/>
</dbReference>
<name>A0A7I3ZP75_PHYPA</name>
<keyword evidence="2" id="KW-0472">Membrane</keyword>
<dbReference type="EMBL" id="ABEU02000023">
    <property type="status" value="NOT_ANNOTATED_CDS"/>
    <property type="molecule type" value="Genomic_DNA"/>
</dbReference>
<feature type="transmembrane region" description="Helical" evidence="2">
    <location>
        <begin position="1005"/>
        <end position="1029"/>
    </location>
</feature>
<reference evidence="4" key="3">
    <citation type="submission" date="2020-12" db="UniProtKB">
        <authorList>
            <consortium name="EnsemblPlants"/>
        </authorList>
    </citation>
    <scope>IDENTIFICATION</scope>
</reference>
<dbReference type="Gramene" id="Pp3c23_8470V3.5">
    <property type="protein sequence ID" value="PAC:32950391.CDS.1"/>
    <property type="gene ID" value="Pp3c23_8470"/>
</dbReference>
<dbReference type="EnsemblPlants" id="Pp3c23_8470V3.4">
    <property type="protein sequence ID" value="PAC:32950390.CDS.1"/>
    <property type="gene ID" value="Pp3c23_8470"/>
</dbReference>
<dbReference type="Gene3D" id="3.40.50.300">
    <property type="entry name" value="P-loop containing nucleotide triphosphate hydrolases"/>
    <property type="match status" value="1"/>
</dbReference>
<feature type="domain" description="Fungal lipase-type" evidence="3">
    <location>
        <begin position="230"/>
        <end position="338"/>
    </location>
</feature>
<dbReference type="SUPFAM" id="SSF52540">
    <property type="entry name" value="P-loop containing nucleoside triphosphate hydrolases"/>
    <property type="match status" value="1"/>
</dbReference>
<dbReference type="PANTHER" id="PTHR47523">
    <property type="entry name" value="F21O3.11 PROTEIN"/>
    <property type="match status" value="1"/>
</dbReference>
<evidence type="ECO:0000313" key="5">
    <source>
        <dbReference type="Proteomes" id="UP000006727"/>
    </source>
</evidence>
<dbReference type="Proteomes" id="UP000006727">
    <property type="component" value="Chromosome 23"/>
</dbReference>
<reference evidence="4 5" key="2">
    <citation type="journal article" date="2018" name="Plant J.">
        <title>The Physcomitrella patens chromosome-scale assembly reveals moss genome structure and evolution.</title>
        <authorList>
            <person name="Lang D."/>
            <person name="Ullrich K.K."/>
            <person name="Murat F."/>
            <person name="Fuchs J."/>
            <person name="Jenkins J."/>
            <person name="Haas F.B."/>
            <person name="Piednoel M."/>
            <person name="Gundlach H."/>
            <person name="Van Bel M."/>
            <person name="Meyberg R."/>
            <person name="Vives C."/>
            <person name="Morata J."/>
            <person name="Symeonidi A."/>
            <person name="Hiss M."/>
            <person name="Muchero W."/>
            <person name="Kamisugi Y."/>
            <person name="Saleh O."/>
            <person name="Blanc G."/>
            <person name="Decker E.L."/>
            <person name="van Gessel N."/>
            <person name="Grimwood J."/>
            <person name="Hayes R.D."/>
            <person name="Graham S.W."/>
            <person name="Gunter L.E."/>
            <person name="McDaniel S.F."/>
            <person name="Hoernstein S.N.W."/>
            <person name="Larsson A."/>
            <person name="Li F.W."/>
            <person name="Perroud P.F."/>
            <person name="Phillips J."/>
            <person name="Ranjan P."/>
            <person name="Rokshar D.S."/>
            <person name="Rothfels C.J."/>
            <person name="Schneider L."/>
            <person name="Shu S."/>
            <person name="Stevenson D.W."/>
            <person name="Thummler F."/>
            <person name="Tillich M."/>
            <person name="Villarreal Aguilar J.C."/>
            <person name="Widiez T."/>
            <person name="Wong G.K."/>
            <person name="Wymore A."/>
            <person name="Zhang Y."/>
            <person name="Zimmer A.D."/>
            <person name="Quatrano R.S."/>
            <person name="Mayer K.F.X."/>
            <person name="Goodstein D."/>
            <person name="Casacuberta J.M."/>
            <person name="Vandepoele K."/>
            <person name="Reski R."/>
            <person name="Cuming A.C."/>
            <person name="Tuskan G.A."/>
            <person name="Maumus F."/>
            <person name="Salse J."/>
            <person name="Schmutz J."/>
            <person name="Rensing S.A."/>
        </authorList>
    </citation>
    <scope>NUCLEOTIDE SEQUENCE [LARGE SCALE GENOMIC DNA]</scope>
    <source>
        <strain evidence="4 5">cv. Gransden 2004</strain>
    </source>
</reference>
<dbReference type="GeneID" id="112275768"/>
<dbReference type="Gene3D" id="3.40.50.1820">
    <property type="entry name" value="alpha/beta hydrolase"/>
    <property type="match status" value="1"/>
</dbReference>
<keyword evidence="5" id="KW-1185">Reference proteome</keyword>
<dbReference type="Pfam" id="PF01764">
    <property type="entry name" value="Lipase_3"/>
    <property type="match status" value="1"/>
</dbReference>
<dbReference type="EnsemblPlants" id="Pp3c23_8470V3.2">
    <property type="protein sequence ID" value="PAC:32950388.CDS.1"/>
    <property type="gene ID" value="Pp3c23_8470"/>
</dbReference>
<dbReference type="RefSeq" id="XP_073386698.1">
    <property type="nucleotide sequence ID" value="XM_073530597.1"/>
</dbReference>
<evidence type="ECO:0000256" key="1">
    <source>
        <dbReference type="SAM" id="MobiDB-lite"/>
    </source>
</evidence>
<keyword evidence="2" id="KW-1133">Transmembrane helix</keyword>
<reference evidence="4 5" key="1">
    <citation type="journal article" date="2008" name="Science">
        <title>The Physcomitrella genome reveals evolutionary insights into the conquest of land by plants.</title>
        <authorList>
            <person name="Rensing S."/>
            <person name="Lang D."/>
            <person name="Zimmer A."/>
            <person name="Terry A."/>
            <person name="Salamov A."/>
            <person name="Shapiro H."/>
            <person name="Nishiyama T."/>
            <person name="Perroud P.-F."/>
            <person name="Lindquist E."/>
            <person name="Kamisugi Y."/>
            <person name="Tanahashi T."/>
            <person name="Sakakibara K."/>
            <person name="Fujita T."/>
            <person name="Oishi K."/>
            <person name="Shin-I T."/>
            <person name="Kuroki Y."/>
            <person name="Toyoda A."/>
            <person name="Suzuki Y."/>
            <person name="Hashimoto A."/>
            <person name="Yamaguchi K."/>
            <person name="Sugano A."/>
            <person name="Kohara Y."/>
            <person name="Fujiyama A."/>
            <person name="Anterola A."/>
            <person name="Aoki S."/>
            <person name="Ashton N."/>
            <person name="Barbazuk W.B."/>
            <person name="Barker E."/>
            <person name="Bennetzen J."/>
            <person name="Bezanilla M."/>
            <person name="Blankenship R."/>
            <person name="Cho S.H."/>
            <person name="Dutcher S."/>
            <person name="Estelle M."/>
            <person name="Fawcett J.A."/>
            <person name="Gundlach H."/>
            <person name="Hanada K."/>
            <person name="Heyl A."/>
            <person name="Hicks K.A."/>
            <person name="Hugh J."/>
            <person name="Lohr M."/>
            <person name="Mayer K."/>
            <person name="Melkozernov A."/>
            <person name="Murata T."/>
            <person name="Nelson D."/>
            <person name="Pils B."/>
            <person name="Prigge M."/>
            <person name="Reiss B."/>
            <person name="Renner T."/>
            <person name="Rombauts S."/>
            <person name="Rushton P."/>
            <person name="Sanderfoot A."/>
            <person name="Schween G."/>
            <person name="Shiu S.-H."/>
            <person name="Stueber K."/>
            <person name="Theodoulou F.L."/>
            <person name="Tu H."/>
            <person name="Van de Peer Y."/>
            <person name="Verrier P.J."/>
            <person name="Waters E."/>
            <person name="Wood A."/>
            <person name="Yang L."/>
            <person name="Cove D."/>
            <person name="Cuming A."/>
            <person name="Hasebe M."/>
            <person name="Lucas S."/>
            <person name="Mishler D.B."/>
            <person name="Reski R."/>
            <person name="Grigoriev I."/>
            <person name="Quatrano R.S."/>
            <person name="Boore J.L."/>
        </authorList>
    </citation>
    <scope>NUCLEOTIDE SEQUENCE [LARGE SCALE GENOMIC DNA]</scope>
    <source>
        <strain evidence="4 5">cv. Gransden 2004</strain>
    </source>
</reference>
<dbReference type="EnsemblPlants" id="Pp3c23_8470V3.5">
    <property type="protein sequence ID" value="PAC:32950391.CDS.1"/>
    <property type="gene ID" value="Pp3c23_8470"/>
</dbReference>
<evidence type="ECO:0000259" key="3">
    <source>
        <dbReference type="Pfam" id="PF01764"/>
    </source>
</evidence>